<proteinExistence type="predicted"/>
<dbReference type="Pfam" id="PF13649">
    <property type="entry name" value="Methyltransf_25"/>
    <property type="match status" value="1"/>
</dbReference>
<comment type="caution">
    <text evidence="2">The sequence shown here is derived from an EMBL/GenBank/DDBJ whole genome shotgun (WGS) entry which is preliminary data.</text>
</comment>
<dbReference type="InterPro" id="IPR029063">
    <property type="entry name" value="SAM-dependent_MTases_sf"/>
</dbReference>
<name>A0A103QRA5_9BURK</name>
<dbReference type="Gene3D" id="3.40.50.150">
    <property type="entry name" value="Vaccinia Virus protein VP39"/>
    <property type="match status" value="1"/>
</dbReference>
<evidence type="ECO:0000313" key="2">
    <source>
        <dbReference type="EMBL" id="KVG54115.1"/>
    </source>
</evidence>
<accession>A0A103QRA5</accession>
<feature type="domain" description="Methyltransferase" evidence="1">
    <location>
        <begin position="61"/>
        <end position="115"/>
    </location>
</feature>
<dbReference type="EMBL" id="LOXM01000268">
    <property type="protein sequence ID" value="KVG54115.1"/>
    <property type="molecule type" value="Genomic_DNA"/>
</dbReference>
<keyword evidence="2" id="KW-0808">Transferase</keyword>
<evidence type="ECO:0000313" key="3">
    <source>
        <dbReference type="Proteomes" id="UP000064029"/>
    </source>
</evidence>
<evidence type="ECO:0000259" key="1">
    <source>
        <dbReference type="Pfam" id="PF13649"/>
    </source>
</evidence>
<reference evidence="2 3" key="1">
    <citation type="submission" date="2015-11" db="EMBL/GenBank/DDBJ databases">
        <title>Expanding the genomic diversity of Burkholderia species for the development of highly accurate diagnostics.</title>
        <authorList>
            <person name="Sahl J."/>
            <person name="Keim P."/>
            <person name="Wagner D."/>
        </authorList>
    </citation>
    <scope>NUCLEOTIDE SEQUENCE [LARGE SCALE GENOMIC DNA]</scope>
    <source>
        <strain evidence="2 3">MSMB2036</strain>
    </source>
</reference>
<sequence>MHMSDTPHASLLQEVAAYYSARLAEHGATARGVDWNGETGQFLRFEQLTKILPASGGHSVNDIGCGYGALVDFLKARALPDGFIYAGNDISSDMVDAARQRYRDDANVAFHVGATPQAASDYGIASGIFNVRRGHGDDAWLDYIHATLDTLHETSRRGFAFNCLTSYSDPPFMRPDLLYYADPCALFDRCKRRYSRQVALLHDYGLYEFTILVRKDA</sequence>
<dbReference type="Proteomes" id="UP000064029">
    <property type="component" value="Unassembled WGS sequence"/>
</dbReference>
<protein>
    <submittedName>
        <fullName evidence="2">SAM-dependent methyltransferase</fullName>
    </submittedName>
</protein>
<gene>
    <name evidence="2" type="ORF">WJ33_06640</name>
</gene>
<keyword evidence="2" id="KW-0489">Methyltransferase</keyword>
<dbReference type="GO" id="GO:0008168">
    <property type="term" value="F:methyltransferase activity"/>
    <property type="evidence" value="ECO:0007669"/>
    <property type="project" value="UniProtKB-KW"/>
</dbReference>
<dbReference type="GO" id="GO:0032259">
    <property type="term" value="P:methylation"/>
    <property type="evidence" value="ECO:0007669"/>
    <property type="project" value="UniProtKB-KW"/>
</dbReference>
<dbReference type="SUPFAM" id="SSF53335">
    <property type="entry name" value="S-adenosyl-L-methionine-dependent methyltransferases"/>
    <property type="match status" value="1"/>
</dbReference>
<dbReference type="AlphaFoldDB" id="A0A103QRA5"/>
<dbReference type="InterPro" id="IPR041698">
    <property type="entry name" value="Methyltransf_25"/>
</dbReference>
<organism evidence="2 3">
    <name type="scientific">Burkholderia ubonensis</name>
    <dbReference type="NCBI Taxonomy" id="101571"/>
    <lineage>
        <taxon>Bacteria</taxon>
        <taxon>Pseudomonadati</taxon>
        <taxon>Pseudomonadota</taxon>
        <taxon>Betaproteobacteria</taxon>
        <taxon>Burkholderiales</taxon>
        <taxon>Burkholderiaceae</taxon>
        <taxon>Burkholderia</taxon>
        <taxon>Burkholderia cepacia complex</taxon>
    </lineage>
</organism>